<dbReference type="SUPFAM" id="SSF90123">
    <property type="entry name" value="ABC transporter transmembrane region"/>
    <property type="match status" value="4"/>
</dbReference>
<evidence type="ECO:0000259" key="28">
    <source>
        <dbReference type="PROSITE" id="PS50020"/>
    </source>
</evidence>
<feature type="domain" description="ABC transporter" evidence="29">
    <location>
        <begin position="2431"/>
        <end position="2669"/>
    </location>
</feature>
<feature type="transmembrane region" description="Helical" evidence="27">
    <location>
        <begin position="1759"/>
        <end position="1777"/>
    </location>
</feature>
<dbReference type="InterPro" id="IPR001202">
    <property type="entry name" value="WW_dom"/>
</dbReference>
<feature type="domain" description="FF" evidence="31">
    <location>
        <begin position="3233"/>
        <end position="3289"/>
    </location>
</feature>
<dbReference type="Gene3D" id="3.40.50.300">
    <property type="entry name" value="P-loop containing nucleotide triphosphate hydrolases"/>
    <property type="match status" value="4"/>
</dbReference>
<feature type="transmembrane region" description="Helical" evidence="27">
    <location>
        <begin position="940"/>
        <end position="959"/>
    </location>
</feature>
<comment type="similarity">
    <text evidence="3">Belongs to the ABC transporter superfamily. ABCB family. Multidrug resistance exporter (TC 3.A.1.201) subfamily.</text>
</comment>
<feature type="domain" description="FF" evidence="31">
    <location>
        <begin position="3291"/>
        <end position="3347"/>
    </location>
</feature>
<dbReference type="PROSITE" id="PS00211">
    <property type="entry name" value="ABC_TRANSPORTER_1"/>
    <property type="match status" value="4"/>
</dbReference>
<dbReference type="NCBIfam" id="NF010167">
    <property type="entry name" value="PRK13648.1"/>
    <property type="match status" value="4"/>
</dbReference>
<dbReference type="InterPro" id="IPR036640">
    <property type="entry name" value="ABC1_TM_sf"/>
</dbReference>
<dbReference type="FunFam" id="1.10.10.440:FF:000010">
    <property type="entry name" value="Transcription elongation regulator 1 (CA150)"/>
    <property type="match status" value="1"/>
</dbReference>
<keyword evidence="14" id="KW-1278">Translocase</keyword>
<evidence type="ECO:0000256" key="23">
    <source>
        <dbReference type="ARBA" id="ARBA00075955"/>
    </source>
</evidence>
<dbReference type="InterPro" id="IPR003439">
    <property type="entry name" value="ABC_transporter-like_ATP-bd"/>
</dbReference>
<keyword evidence="15 27" id="KW-1133">Transmembrane helix</keyword>
<dbReference type="NCBIfam" id="NF007739">
    <property type="entry name" value="PRK10419.1"/>
    <property type="match status" value="4"/>
</dbReference>
<evidence type="ECO:0000256" key="22">
    <source>
        <dbReference type="ARBA" id="ARBA00072019"/>
    </source>
</evidence>
<feature type="transmembrane region" description="Helical" evidence="27">
    <location>
        <begin position="195"/>
        <end position="213"/>
    </location>
</feature>
<feature type="transmembrane region" description="Helical" evidence="27">
    <location>
        <begin position="713"/>
        <end position="740"/>
    </location>
</feature>
<dbReference type="PROSITE" id="PS50020">
    <property type="entry name" value="WW_DOMAIN_2"/>
    <property type="match status" value="2"/>
</dbReference>
<evidence type="ECO:0000256" key="3">
    <source>
        <dbReference type="ARBA" id="ARBA00007577"/>
    </source>
</evidence>
<evidence type="ECO:0000256" key="14">
    <source>
        <dbReference type="ARBA" id="ARBA00022967"/>
    </source>
</evidence>
<feature type="transmembrane region" description="Helical" evidence="27">
    <location>
        <begin position="1724"/>
        <end position="1747"/>
    </location>
</feature>
<feature type="domain" description="FF" evidence="31">
    <location>
        <begin position="3062"/>
        <end position="3116"/>
    </location>
</feature>
<feature type="transmembrane region" description="Helical" evidence="27">
    <location>
        <begin position="1645"/>
        <end position="1664"/>
    </location>
</feature>
<dbReference type="PROSITE" id="PS50929">
    <property type="entry name" value="ABC_TM1F"/>
    <property type="match status" value="4"/>
</dbReference>
<feature type="domain" description="ABC transporter" evidence="29">
    <location>
        <begin position="397"/>
        <end position="633"/>
    </location>
</feature>
<feature type="region of interest" description="Disordered" evidence="26">
    <location>
        <begin position="2806"/>
        <end position="2866"/>
    </location>
</feature>
<dbReference type="SUPFAM" id="SSF51045">
    <property type="entry name" value="WW domain"/>
    <property type="match status" value="2"/>
</dbReference>
<keyword evidence="10" id="KW-0677">Repeat</keyword>
<keyword evidence="12" id="KW-0067">ATP-binding</keyword>
<dbReference type="GO" id="GO:0015421">
    <property type="term" value="F:ABC-type oligopeptide transporter activity"/>
    <property type="evidence" value="ECO:0007669"/>
    <property type="project" value="TreeGrafter"/>
</dbReference>
<feature type="region of interest" description="Disordered" evidence="26">
    <location>
        <begin position="661"/>
        <end position="690"/>
    </location>
</feature>
<keyword evidence="18 27" id="KW-0472">Membrane</keyword>
<feature type="domain" description="ABC transmembrane type-1" evidence="30">
    <location>
        <begin position="717"/>
        <end position="1005"/>
    </location>
</feature>
<dbReference type="PROSITE" id="PS50893">
    <property type="entry name" value="ABC_TRANSPORTER_2"/>
    <property type="match status" value="4"/>
</dbReference>
<evidence type="ECO:0000256" key="1">
    <source>
        <dbReference type="ARBA" id="ARBA00004123"/>
    </source>
</evidence>
<feature type="domain" description="FF" evidence="31">
    <location>
        <begin position="2996"/>
        <end position="3049"/>
    </location>
</feature>
<dbReference type="GO" id="GO:0090374">
    <property type="term" value="P:oligopeptide export from mitochondrion"/>
    <property type="evidence" value="ECO:0007669"/>
    <property type="project" value="TreeGrafter"/>
</dbReference>
<feature type="transmembrane region" description="Helical" evidence="27">
    <location>
        <begin position="864"/>
        <end position="884"/>
    </location>
</feature>
<keyword evidence="9 27" id="KW-0812">Transmembrane</keyword>
<reference evidence="32 33" key="1">
    <citation type="submission" date="2020-12" db="EMBL/GenBank/DDBJ databases">
        <title>De novo assembly of Tibetan sheep genome.</title>
        <authorList>
            <person name="Li X."/>
        </authorList>
    </citation>
    <scope>NUCLEOTIDE SEQUENCE [LARGE SCALE GENOMIC DNA]</scope>
    <source>
        <tissue evidence="32">Heart</tissue>
    </source>
</reference>
<gene>
    <name evidence="32" type="ORF">JEQ12_015419</name>
</gene>
<dbReference type="FunFam" id="2.20.70.10:FF:000015">
    <property type="entry name" value="Transcription elongation regulator 1 (CA150)"/>
    <property type="match status" value="1"/>
</dbReference>
<evidence type="ECO:0000256" key="6">
    <source>
        <dbReference type="ARBA" id="ARBA00022491"/>
    </source>
</evidence>
<keyword evidence="7" id="KW-1017">Isopeptide bond</keyword>
<feature type="transmembrane region" description="Helical" evidence="27">
    <location>
        <begin position="1621"/>
        <end position="1639"/>
    </location>
</feature>
<feature type="compositionally biased region" description="Basic residues" evidence="26">
    <location>
        <begin position="667"/>
        <end position="677"/>
    </location>
</feature>
<sequence>MDLEDGRNGRAAGGNFLKRDKKRFFSKKDEKKEKRPTVSTFTMFRYSNWLDRLCMVLGTLAAIIHGAGLPLMMLVFGDMTDSFAGAGNLGNITLSNISNTSTIDRTEYGKKLEKDMTTYAYYYSGIGAGVLIAAYIQVSFWCLAAGRQVHRIRKQFFHAIMQQEIGWFDVHDVGELNTRLTDDVSKINEGIGDKIGMFFQAMATFFTGFIIGFTKGWKLTLVILAISPVLGLSAAIWAKILSSFTDKELLAYAKAGAVAEEVLAAIRTVIAFGGQKKELERYNKNLEEAKRIGIKKAITANISMGAAFLLIYASYALAFWYGTSLVLSREYSIGQVLTVFFSVLIGAFSIGQASPNIEAFANARGAAYEVFKIIDNKPSIDSYSNTGHKPDNIKGNLEFRNVHFHYPSRNEVKILKGLNLKVGSGQTVALVGNSGCGKSTTVQLMQRLYDPTEGMVSIDGQDIRTINVRYLREIIGVVSQEPVLFATTIAENIRYGREDVTMDEIQKAVKEANAYDFIMKLPNKFDTLVGERGAQLSGGQKQRIAIARALVRNPKILLLDEATSALDTESEAVVQAALDKAREGRTTIVIAHRLSTVRNADVIAGLDDGVIVEEGSHDELMGKRGIYFKLVTMQTKGNELELENTPGESLSKIDDLYTSSQDSRSSLIRRKSTRRSIRGSQSQDRKLSTEETLDESVPPVSFWRILKLNITEWPYFVVGVFCAIINGALQPAFSVIFSRIIGIFTRNDNDETKRQNSNLFSLLFLILGIISFITFFLQGFTFGKAGEILTRRLRYLVFRSMLRQDVSWFDDPKNTTGALTTRLANDAAQVKGAIGSRLAVITQNIANLGTGIIISLIYGWQLTLLLLAIVPIIAVAGVIEMKMLSGQALKDKKELEGAGKIATEAIENFRTVVSLTREERFEYMYAQSLQVPYRNSLRKAHVFGITFSITQAMMYFSYAGCFRFGAYLVAQGIMEFQDVLLVFSAVVFGAMAVGQVSSFAPDYAKAKVSAAHVINIIEKIPLIDSYSTEGLKPSTVEGSVAFNDVVFNYPTRPDVPVLRGLSLEVKKGQTLALVGSSGCGKSTVVQLLERFYDPLAGTVFIDGKEVKQLNVQWLRAHMGIVSQEPILFDCSIGENIAYGDNSRVVSQEEIEHAAKEANIHSFIEMLPDKYNTRVGDKGTQLSGGQKQRIAIARALVRQPHILLLDEATSALDTESEKVVQEALDKAREGRTCIVIAHRLSTIQNADLIVVFQNGRIKEHGTHQQLLAQKGIYFTMAEMDPEVGRIATFRITETREDGFELGVRSFPEPEFASNSNITTQHLQTEKITIFRRWRKGKQLKYEAEKIQTMLQFIKANEKGGDEGATGSRGAFEQRAAALQDSQEPGPLFASAASFRWSLNLFFKGSRLSEHSEVESPRFFSKKDEKKEKRPTVGTFTMFRYSNWLDRLCMVLGTLAAIIHGAGLPLMTLVFGDMTDSFAGAGNFGNITFPNMTNENFAFALKSLLTWALQTGPHVCTDLNQCCSSVVSCTIDRTEYGKKLEKDMTTYAYYYSGIGAGVLIAAYIQVSFWCLAAGRQVHRIRKQFFHAIMQQEIGWFDVHDVGELNTRLTDDVSKINEGIGDKIGMFFQAMATFLTGFIVGFTRGWKLTLVILAVSPVLGLSAAIWAKILSSFTDKELLAYAKAGAVAEEVLAAIRTVIAFGGQKKELERYNKNLEEAKRIGIKKAITANISMGAAFLLMYASYALAFWYGTSLVLSREYSIGQVLTVFFSVLLGTFSIGQASPNIEAFANARGAAYEVFKIIDNKPSINSYSNAGHKPDNIKGNLEFRNVHFHYPSRNEVKILKGLNLKVGSGQTVALVGNSGCGKSTTVQLMQRLYDPTEGMVSIDGQDIRTINVRYLREIIGVVSQEPVLFATTIAENIRYGREDVTMDEIQKAVKEANAYDFIMKLPDKFDTLVGERGAQLSGGQKQRIAIARALVRNPKILLLDEATSALDTESEAVVQAALDKAREGRTTIVIAHRLSTVRNADVIAGLDDGVIVEEGSHDELMGKRGIYFKLVTMQTKGNELELENTPGESLSNIDDLYTSSQDSRSSLIRRKSTRRSIRGSQSQKRKLSTEETLDESVPPVSFWRILKLNITEWPYFVVGVFCAIINGALQPALSVILSRMIGGFTFGKAGEILTRRLRYLVFRSMLRQDVSWFDDPKNTTGALTTRLANDAAQVKGAVGSRLAVITQNIANLGTGIIISLIYGWQLTLLLLAIVPILAVAGVIEMKMLSGQALKDKKELEGAGKWNSNSLPLLAFVPLVTECSLLQIATEAIENFRTVVSLTREERFEYMYAQSLQAMMYFSFAGCFRFGAYLVAQGIMEFQDVLLVFSAIVFGAMAVGQVSSFAPDYAKAKVSAAHVINIIEKIPLIDSYSTEGLKPSTVEGNVAFNDVVFNYPTRPDVPVLRGLSLEVKKGQTLALVGSSGCGKSTVVQLLERFYDPLAGTVFIDGKEVKQLNVQWLRAHMGIVSQEPILFDCSIGENIAYGDNSRVVSQEEIEHAAKEANIHSFIEMLPDKYNTRVGDKGTQLSGGQKQRIAIARALVRQPHILLLDEATSALDTESEKVVQEALDKAREGRTCIVIAHRLSTIQNADSIVVFQNGRIKEHGTHQQLLAQKGIYFTMVPVCSPQQWQEQDLADDCHACANRSSAAPQTLPPAVPHSVPQPAAAIPAFPPVMVPPFRVPLPGMPIPLPGVLPGMAPPIVPMIHPQVAIAASPATLAGATAVSEWTEYKTADGKTYYYNNRTLESTWEKPQELKEKEKLEEKIKEPIKEPSEEPLPVETEEEDPKEEPIKEIKEEPKEEEMTEEEKAAQKAKPVATTPIPGTPWCVVCTGDERVFFYNPTTRLSMWDRPNDLIGRADVDKIIQEPPHKKGMEEVKKLRHPTPTMLSIQKWQFSMSAIKEEQELMEEMNEDEPVKAKKRKRDDNKDIDSEKEAAMEAEIKAARERAIVPLEARMKQFKDMLLERGVSAFSTWEKELHKIVFDPRYLLLNPKERKQVFDQYVKTRAEEERREKKNKIMQAKEEFKKMMEEAKFNPRVTFSEFAAKHAKDSRFKAIEKMKDREALFNEFVAAARKKEKEDSTTRGEKIKSDFFELLSNHHLDSQSRWSKVKDKVESDPRYKAVDSSSMREDLFKQYIEKIAKNLDSEKEKELERQARIEASLREREREVQKAHSEQTKEIDREREQHKREEAIQNFKALLSDMVRSSDVSWSDTRRTLRKDHRGESGSLLEREEKEKLFNEHIEALTKKKREHFRQLLDETSAITLTSTWKEVKKIIKEDPRCIKFSSSDRKKQREFEEYIRDKYITAKADFRTLLKETKFITYS</sequence>
<dbReference type="GO" id="GO:0005743">
    <property type="term" value="C:mitochondrial inner membrane"/>
    <property type="evidence" value="ECO:0007669"/>
    <property type="project" value="TreeGrafter"/>
</dbReference>
<evidence type="ECO:0000256" key="9">
    <source>
        <dbReference type="ARBA" id="ARBA00022692"/>
    </source>
</evidence>
<dbReference type="Pfam" id="PF00397">
    <property type="entry name" value="WW"/>
    <property type="match status" value="1"/>
</dbReference>
<feature type="transmembrane region" description="Helical" evidence="27">
    <location>
        <begin position="53"/>
        <end position="76"/>
    </location>
</feature>
<feature type="transmembrane region" description="Helical" evidence="27">
    <location>
        <begin position="1446"/>
        <end position="1469"/>
    </location>
</feature>
<feature type="domain" description="ABC transmembrane type-1" evidence="30">
    <location>
        <begin position="2158"/>
        <end position="2396"/>
    </location>
</feature>
<feature type="domain" description="ABC transmembrane type-1" evidence="30">
    <location>
        <begin position="56"/>
        <end position="362"/>
    </location>
</feature>
<evidence type="ECO:0000256" key="4">
    <source>
        <dbReference type="ARBA" id="ARBA00022448"/>
    </source>
</evidence>
<feature type="domain" description="ABC transporter" evidence="29">
    <location>
        <begin position="1823"/>
        <end position="2059"/>
    </location>
</feature>
<dbReference type="PANTHER" id="PTHR43394:SF28">
    <property type="entry name" value="ATP-BINDING CASSETTE SUBFAMILY B MEMBER 1"/>
    <property type="match status" value="1"/>
</dbReference>
<evidence type="ECO:0000256" key="16">
    <source>
        <dbReference type="ARBA" id="ARBA00023015"/>
    </source>
</evidence>
<feature type="transmembrane region" description="Helical" evidence="27">
    <location>
        <begin position="120"/>
        <end position="144"/>
    </location>
</feature>
<keyword evidence="6" id="KW-0678">Repressor</keyword>
<dbReference type="InterPro" id="IPR002713">
    <property type="entry name" value="FF_domain"/>
</dbReference>
<dbReference type="SMART" id="SM00382">
    <property type="entry name" value="AAA"/>
    <property type="match status" value="4"/>
</dbReference>
<dbReference type="Gene3D" id="1.10.10.440">
    <property type="entry name" value="FF domain"/>
    <property type="match status" value="5"/>
</dbReference>
<evidence type="ECO:0000256" key="7">
    <source>
        <dbReference type="ARBA" id="ARBA00022499"/>
    </source>
</evidence>
<dbReference type="Gene3D" id="2.20.70.10">
    <property type="match status" value="2"/>
</dbReference>
<feature type="domain" description="WW" evidence="28">
    <location>
        <begin position="2766"/>
        <end position="2799"/>
    </location>
</feature>
<name>A0A836ADV0_SHEEP</name>
<keyword evidence="5" id="KW-0488">Methylation</keyword>
<feature type="compositionally biased region" description="Basic and acidic residues" evidence="26">
    <location>
        <begin position="2833"/>
        <end position="2843"/>
    </location>
</feature>
<evidence type="ECO:0000256" key="19">
    <source>
        <dbReference type="ARBA" id="ARBA00023163"/>
    </source>
</evidence>
<dbReference type="Gene3D" id="1.20.1560.10">
    <property type="entry name" value="ABC transporter type 1, transmembrane domain"/>
    <property type="match status" value="3"/>
</dbReference>
<dbReference type="CDD" id="cd03249">
    <property type="entry name" value="ABC_MTABC3_MDL1_MDL2"/>
    <property type="match status" value="4"/>
</dbReference>
<dbReference type="Pfam" id="PF01846">
    <property type="entry name" value="FF"/>
    <property type="match status" value="5"/>
</dbReference>
<dbReference type="FunFam" id="1.10.10.440:FF:000006">
    <property type="entry name" value="Transcription elongation regulator 1 (CA150)"/>
    <property type="match status" value="1"/>
</dbReference>
<evidence type="ECO:0000256" key="10">
    <source>
        <dbReference type="ARBA" id="ARBA00022737"/>
    </source>
</evidence>
<organism evidence="32 33">
    <name type="scientific">Ovis aries</name>
    <name type="common">Sheep</name>
    <dbReference type="NCBI Taxonomy" id="9940"/>
    <lineage>
        <taxon>Eukaryota</taxon>
        <taxon>Metazoa</taxon>
        <taxon>Chordata</taxon>
        <taxon>Craniata</taxon>
        <taxon>Vertebrata</taxon>
        <taxon>Euteleostomi</taxon>
        <taxon>Mammalia</taxon>
        <taxon>Eutheria</taxon>
        <taxon>Laurasiatheria</taxon>
        <taxon>Artiodactyla</taxon>
        <taxon>Ruminantia</taxon>
        <taxon>Pecora</taxon>
        <taxon>Bovidae</taxon>
        <taxon>Caprinae</taxon>
        <taxon>Ovis</taxon>
    </lineage>
</organism>
<evidence type="ECO:0000256" key="5">
    <source>
        <dbReference type="ARBA" id="ARBA00022481"/>
    </source>
</evidence>
<feature type="compositionally biased region" description="Basic and acidic residues" evidence="26">
    <location>
        <begin position="2806"/>
        <end position="2818"/>
    </location>
</feature>
<evidence type="ECO:0000256" key="26">
    <source>
        <dbReference type="SAM" id="MobiDB-lite"/>
    </source>
</evidence>
<dbReference type="InterPro" id="IPR011527">
    <property type="entry name" value="ABC1_TM_dom"/>
</dbReference>
<keyword evidence="4" id="KW-0813">Transport</keyword>
<evidence type="ECO:0000256" key="24">
    <source>
        <dbReference type="ARBA" id="ARBA00078981"/>
    </source>
</evidence>
<evidence type="ECO:0000256" key="18">
    <source>
        <dbReference type="ARBA" id="ARBA00023136"/>
    </source>
</evidence>
<evidence type="ECO:0000313" key="32">
    <source>
        <dbReference type="EMBL" id="KAG5210225.1"/>
    </source>
</evidence>
<dbReference type="GO" id="GO:0005634">
    <property type="term" value="C:nucleus"/>
    <property type="evidence" value="ECO:0007669"/>
    <property type="project" value="UniProtKB-SubCell"/>
</dbReference>
<dbReference type="FunFam" id="1.10.10.440:FF:000001">
    <property type="entry name" value="Transcription elongation regulator 1 like"/>
    <property type="match status" value="1"/>
</dbReference>
<dbReference type="CDD" id="cd18558">
    <property type="entry name" value="ABC_6TM_Pgp_ABCB1"/>
    <property type="match status" value="2"/>
</dbReference>
<dbReference type="FunFam" id="3.40.50.300:FF:000479">
    <property type="entry name" value="Multidrug resistance protein 1A"/>
    <property type="match status" value="4"/>
</dbReference>
<feature type="transmembrane region" description="Helical" evidence="27">
    <location>
        <begin position="979"/>
        <end position="1000"/>
    </location>
</feature>
<evidence type="ECO:0000259" key="31">
    <source>
        <dbReference type="PROSITE" id="PS51676"/>
    </source>
</evidence>
<dbReference type="Pfam" id="PF00664">
    <property type="entry name" value="ABC_membrane"/>
    <property type="match status" value="4"/>
</dbReference>
<evidence type="ECO:0000256" key="12">
    <source>
        <dbReference type="ARBA" id="ARBA00022840"/>
    </source>
</evidence>
<evidence type="ECO:0000256" key="15">
    <source>
        <dbReference type="ARBA" id="ARBA00022989"/>
    </source>
</evidence>
<feature type="region of interest" description="Disordered" evidence="26">
    <location>
        <begin position="2950"/>
        <end position="2977"/>
    </location>
</feature>
<dbReference type="EMBL" id="JAEMGP010000004">
    <property type="protein sequence ID" value="KAG5210225.1"/>
    <property type="molecule type" value="Genomic_DNA"/>
</dbReference>
<dbReference type="CDD" id="cd00201">
    <property type="entry name" value="WW"/>
    <property type="match status" value="2"/>
</dbReference>
<evidence type="ECO:0000259" key="30">
    <source>
        <dbReference type="PROSITE" id="PS50929"/>
    </source>
</evidence>
<keyword evidence="16" id="KW-0805">Transcription regulation</keyword>
<evidence type="ECO:0000256" key="13">
    <source>
        <dbReference type="ARBA" id="ARBA00022843"/>
    </source>
</evidence>
<feature type="domain" description="ABC transmembrane type-1" evidence="30">
    <location>
        <begin position="1449"/>
        <end position="1788"/>
    </location>
</feature>
<evidence type="ECO:0000313" key="33">
    <source>
        <dbReference type="Proteomes" id="UP000664991"/>
    </source>
</evidence>
<dbReference type="FunFam" id="1.10.10.440:FF:000004">
    <property type="entry name" value="Transcription elongation regulator 1 like"/>
    <property type="match status" value="1"/>
</dbReference>
<feature type="region of interest" description="Disordered" evidence="26">
    <location>
        <begin position="2094"/>
        <end position="2116"/>
    </location>
</feature>
<evidence type="ECO:0000256" key="21">
    <source>
        <dbReference type="ARBA" id="ARBA00023242"/>
    </source>
</evidence>
<evidence type="ECO:0000256" key="20">
    <source>
        <dbReference type="ARBA" id="ARBA00023180"/>
    </source>
</evidence>
<dbReference type="SUPFAM" id="SSF52540">
    <property type="entry name" value="P-loop containing nucleoside triphosphate hydrolases"/>
    <property type="match status" value="4"/>
</dbReference>
<dbReference type="FunFam" id="2.20.70.10:FF:000010">
    <property type="entry name" value="Transcription elongation regulator 1 (CA150)"/>
    <property type="match status" value="1"/>
</dbReference>
<dbReference type="FunFam" id="1.20.1560.10:FF:000187">
    <property type="entry name" value="ATP binding cassette subfamily B member 1"/>
    <property type="match status" value="2"/>
</dbReference>
<dbReference type="Pfam" id="PF00005">
    <property type="entry name" value="ABC_tran"/>
    <property type="match status" value="4"/>
</dbReference>
<dbReference type="InterPro" id="IPR039421">
    <property type="entry name" value="Type_1_exporter"/>
</dbReference>
<keyword evidence="20" id="KW-0325">Glycoprotein</keyword>
<feature type="domain" description="WW" evidence="28">
    <location>
        <begin position="2869"/>
        <end position="2898"/>
    </location>
</feature>
<feature type="compositionally biased region" description="Basic and acidic residues" evidence="26">
    <location>
        <begin position="2967"/>
        <end position="2977"/>
    </location>
</feature>
<dbReference type="PROSITE" id="PS51676">
    <property type="entry name" value="FF"/>
    <property type="match status" value="5"/>
</dbReference>
<evidence type="ECO:0000256" key="8">
    <source>
        <dbReference type="ARBA" id="ARBA00022553"/>
    </source>
</evidence>
<proteinExistence type="inferred from homology"/>
<dbReference type="InterPro" id="IPR036517">
    <property type="entry name" value="FF_domain_sf"/>
</dbReference>
<dbReference type="InterPro" id="IPR003593">
    <property type="entry name" value="AAA+_ATPase"/>
</dbReference>
<keyword evidence="17 25" id="KW-0175">Coiled coil</keyword>
<accession>A0A836ADV0</accession>
<comment type="subcellular location">
    <subcellularLocation>
        <location evidence="2">Membrane</location>
        <topology evidence="2">Multi-pass membrane protein</topology>
    </subcellularLocation>
    <subcellularLocation>
        <location evidence="1">Nucleus</location>
    </subcellularLocation>
</comment>
<evidence type="ECO:0000256" key="11">
    <source>
        <dbReference type="ARBA" id="ARBA00022741"/>
    </source>
</evidence>
<dbReference type="InterPro" id="IPR036020">
    <property type="entry name" value="WW_dom_sf"/>
</dbReference>
<evidence type="ECO:0000259" key="29">
    <source>
        <dbReference type="PROSITE" id="PS50893"/>
    </source>
</evidence>
<keyword evidence="8" id="KW-0597">Phosphoprotein</keyword>
<evidence type="ECO:0000256" key="27">
    <source>
        <dbReference type="SAM" id="Phobius"/>
    </source>
</evidence>
<feature type="transmembrane region" description="Helical" evidence="27">
    <location>
        <begin position="219"/>
        <end position="238"/>
    </location>
</feature>
<feature type="domain" description="FF" evidence="31">
    <location>
        <begin position="3128"/>
        <end position="3183"/>
    </location>
</feature>
<dbReference type="PANTHER" id="PTHR43394">
    <property type="entry name" value="ATP-DEPENDENT PERMEASE MDL1, MITOCHONDRIAL"/>
    <property type="match status" value="1"/>
</dbReference>
<feature type="coiled-coil region" evidence="25">
    <location>
        <begin position="3048"/>
        <end position="3075"/>
    </location>
</feature>
<dbReference type="InterPro" id="IPR057565">
    <property type="entry name" value="WW_TCRG1_3rd"/>
</dbReference>
<feature type="transmembrane region" description="Helical" evidence="27">
    <location>
        <begin position="1546"/>
        <end position="1570"/>
    </location>
</feature>
<dbReference type="SMART" id="SM00441">
    <property type="entry name" value="FF"/>
    <property type="match status" value="5"/>
</dbReference>
<dbReference type="FunFam" id="1.20.1560.10:FF:000043">
    <property type="entry name" value="Multidrug resistance protein 1A"/>
    <property type="match status" value="3"/>
</dbReference>
<dbReference type="FunFam" id="1.10.10.440:FF:000005">
    <property type="entry name" value="Transcription elongation regulator 1 (CA150)"/>
    <property type="match status" value="1"/>
</dbReference>
<feature type="transmembrane region" description="Helical" evidence="27">
    <location>
        <begin position="2254"/>
        <end position="2274"/>
    </location>
</feature>
<dbReference type="PROSITE" id="PS01159">
    <property type="entry name" value="WW_DOMAIN_1"/>
    <property type="match status" value="1"/>
</dbReference>
<dbReference type="Pfam" id="PF23517">
    <property type="entry name" value="WW_TCERG1"/>
    <property type="match status" value="1"/>
</dbReference>
<keyword evidence="13" id="KW-0832">Ubl conjugation</keyword>
<evidence type="ECO:0000256" key="2">
    <source>
        <dbReference type="ARBA" id="ARBA00004141"/>
    </source>
</evidence>
<keyword evidence="21" id="KW-0539">Nucleus</keyword>
<dbReference type="GO" id="GO:0016887">
    <property type="term" value="F:ATP hydrolysis activity"/>
    <property type="evidence" value="ECO:0007669"/>
    <property type="project" value="InterPro"/>
</dbReference>
<dbReference type="SMART" id="SM00456">
    <property type="entry name" value="WW"/>
    <property type="match status" value="2"/>
</dbReference>
<protein>
    <recommendedName>
        <fullName evidence="22">Transcription elongation regulator 1</fullName>
    </recommendedName>
    <alternativeName>
        <fullName evidence="24">TATA box-binding protein-associated factor 2S</fullName>
    </alternativeName>
    <alternativeName>
        <fullName evidence="23">Transcription factor CA150</fullName>
    </alternativeName>
</protein>
<feature type="transmembrane region" description="Helical" evidence="27">
    <location>
        <begin position="760"/>
        <end position="782"/>
    </location>
</feature>
<comment type="caution">
    <text evidence="32">The sequence shown here is derived from an EMBL/GenBank/DDBJ whole genome shotgun (WGS) entry which is preliminary data.</text>
</comment>
<feature type="transmembrane region" description="Helical" evidence="27">
    <location>
        <begin position="298"/>
        <end position="321"/>
    </location>
</feature>
<dbReference type="CDD" id="cd18578">
    <property type="entry name" value="ABC_6TM_Pgp_ABCB1_D2_like"/>
    <property type="match status" value="2"/>
</dbReference>
<dbReference type="InterPro" id="IPR027417">
    <property type="entry name" value="P-loop_NTPase"/>
</dbReference>
<dbReference type="InterPro" id="IPR017871">
    <property type="entry name" value="ABC_transporter-like_CS"/>
</dbReference>
<dbReference type="GO" id="GO:0005524">
    <property type="term" value="F:ATP binding"/>
    <property type="evidence" value="ECO:0007669"/>
    <property type="project" value="UniProtKB-KW"/>
</dbReference>
<feature type="transmembrane region" description="Helical" evidence="27">
    <location>
        <begin position="2335"/>
        <end position="2358"/>
    </location>
</feature>
<keyword evidence="11" id="KW-0547">Nucleotide-binding</keyword>
<evidence type="ECO:0000256" key="25">
    <source>
        <dbReference type="SAM" id="Coils"/>
    </source>
</evidence>
<feature type="domain" description="ABC transporter" evidence="29">
    <location>
        <begin position="1040"/>
        <end position="1278"/>
    </location>
</feature>
<feature type="compositionally biased region" description="Basic residues" evidence="26">
    <location>
        <begin position="2094"/>
        <end position="2103"/>
    </location>
</feature>
<keyword evidence="19" id="KW-0804">Transcription</keyword>
<dbReference type="Proteomes" id="UP000664991">
    <property type="component" value="Unassembled WGS sequence"/>
</dbReference>
<dbReference type="SUPFAM" id="SSF81698">
    <property type="entry name" value="FF domain"/>
    <property type="match status" value="5"/>
</dbReference>
<feature type="region of interest" description="Disordered" evidence="26">
    <location>
        <begin position="3207"/>
        <end position="3231"/>
    </location>
</feature>
<evidence type="ECO:0000256" key="17">
    <source>
        <dbReference type="ARBA" id="ARBA00023054"/>
    </source>
</evidence>